<dbReference type="InterPro" id="IPR051846">
    <property type="entry name" value="SH2_domain_adapters"/>
</dbReference>
<keyword evidence="1 2" id="KW-0727">SH2 domain</keyword>
<evidence type="ECO:0000256" key="3">
    <source>
        <dbReference type="SAM" id="MobiDB-lite"/>
    </source>
</evidence>
<feature type="domain" description="SH2" evidence="4">
    <location>
        <begin position="344"/>
        <end position="439"/>
    </location>
</feature>
<dbReference type="PANTHER" id="PTHR15127">
    <property type="entry name" value="HEAVYWEIGHT, ISOFORM A"/>
    <property type="match status" value="1"/>
</dbReference>
<dbReference type="InterPro" id="IPR000980">
    <property type="entry name" value="SH2"/>
</dbReference>
<dbReference type="SUPFAM" id="SSF55550">
    <property type="entry name" value="SH2 domain"/>
    <property type="match status" value="1"/>
</dbReference>
<gene>
    <name evidence="5" type="ORF">KUTeg_017482</name>
</gene>
<dbReference type="Proteomes" id="UP001217089">
    <property type="component" value="Unassembled WGS sequence"/>
</dbReference>
<feature type="compositionally biased region" description="Polar residues" evidence="3">
    <location>
        <begin position="84"/>
        <end position="95"/>
    </location>
</feature>
<evidence type="ECO:0000256" key="1">
    <source>
        <dbReference type="ARBA" id="ARBA00022999"/>
    </source>
</evidence>
<name>A0ABQ9EGS7_TEGGR</name>
<evidence type="ECO:0000259" key="4">
    <source>
        <dbReference type="PROSITE" id="PS50001"/>
    </source>
</evidence>
<feature type="compositionally biased region" description="Basic and acidic residues" evidence="3">
    <location>
        <begin position="96"/>
        <end position="106"/>
    </location>
</feature>
<evidence type="ECO:0000313" key="5">
    <source>
        <dbReference type="EMBL" id="KAJ8303899.1"/>
    </source>
</evidence>
<protein>
    <recommendedName>
        <fullName evidence="4">SH2 domain-containing protein</fullName>
    </recommendedName>
</protein>
<evidence type="ECO:0000313" key="6">
    <source>
        <dbReference type="Proteomes" id="UP001217089"/>
    </source>
</evidence>
<feature type="region of interest" description="Disordered" evidence="3">
    <location>
        <begin position="84"/>
        <end position="106"/>
    </location>
</feature>
<dbReference type="PROSITE" id="PS50001">
    <property type="entry name" value="SH2"/>
    <property type="match status" value="1"/>
</dbReference>
<dbReference type="SMART" id="SM00252">
    <property type="entry name" value="SH2"/>
    <property type="match status" value="1"/>
</dbReference>
<reference evidence="5 6" key="1">
    <citation type="submission" date="2022-12" db="EMBL/GenBank/DDBJ databases">
        <title>Chromosome-level genome of Tegillarca granosa.</title>
        <authorList>
            <person name="Kim J."/>
        </authorList>
    </citation>
    <scope>NUCLEOTIDE SEQUENCE [LARGE SCALE GENOMIC DNA]</scope>
    <source>
        <strain evidence="5">Teg-2019</strain>
        <tissue evidence="5">Adductor muscle</tissue>
    </source>
</reference>
<organism evidence="5 6">
    <name type="scientific">Tegillarca granosa</name>
    <name type="common">Malaysian cockle</name>
    <name type="synonym">Anadara granosa</name>
    <dbReference type="NCBI Taxonomy" id="220873"/>
    <lineage>
        <taxon>Eukaryota</taxon>
        <taxon>Metazoa</taxon>
        <taxon>Spiralia</taxon>
        <taxon>Lophotrochozoa</taxon>
        <taxon>Mollusca</taxon>
        <taxon>Bivalvia</taxon>
        <taxon>Autobranchia</taxon>
        <taxon>Pteriomorphia</taxon>
        <taxon>Arcoida</taxon>
        <taxon>Arcoidea</taxon>
        <taxon>Arcidae</taxon>
        <taxon>Tegillarca</taxon>
    </lineage>
</organism>
<dbReference type="Gene3D" id="3.30.505.10">
    <property type="entry name" value="SH2 domain"/>
    <property type="match status" value="1"/>
</dbReference>
<evidence type="ECO:0000256" key="2">
    <source>
        <dbReference type="PROSITE-ProRule" id="PRU00191"/>
    </source>
</evidence>
<dbReference type="InterPro" id="IPR036860">
    <property type="entry name" value="SH2_dom_sf"/>
</dbReference>
<feature type="compositionally biased region" description="Polar residues" evidence="3">
    <location>
        <begin position="250"/>
        <end position="259"/>
    </location>
</feature>
<comment type="caution">
    <text evidence="5">The sequence shown here is derived from an EMBL/GenBank/DDBJ whole genome shotgun (WGS) entry which is preliminary data.</text>
</comment>
<dbReference type="EMBL" id="JARBDR010000903">
    <property type="protein sequence ID" value="KAJ8303899.1"/>
    <property type="molecule type" value="Genomic_DNA"/>
</dbReference>
<feature type="compositionally biased region" description="Basic and acidic residues" evidence="3">
    <location>
        <begin position="283"/>
        <end position="297"/>
    </location>
</feature>
<proteinExistence type="predicted"/>
<sequence>MYISVYNYLHTKWQIQLGDYTDPPDLKTENKSGIPSPKPTDYSEPYETQQILKSNYFLFFELERRSTKQRREEIYEFASPVSKTGHVTKQNNSSAVKERKQSDRTNKEVICEENLKQDQFISSSGTSVDSGVDDPDEYDHLTTWNARKDSFIKIDNEQNSPVNKTPDMTSAEERGSRNAIYAGAYEEPWDSRKSQQQFNDVLEKAESLSPTLVSPAGPPKGNAGGVYEEAWDLRQKELEHTIQEAHRIRSCSSENNNTRPKGVHSNIPSGPEQIYTGNYEEPWDSKEKEKELEEKLSKASIHSPTGSDRPPEYNAPPPPNPQNYEEAWDIRPSSRLISKVVGKFYHGSISRKVAEDLLIVHKEGSYLIRRSETNQNVFSLSLKGVGGMLMHIRISLLKGEYILGENSQPFPTVPEMVDYFTRHDLPVMKADRIKLLHPVQRSPMDQWN</sequence>
<feature type="region of interest" description="Disordered" evidence="3">
    <location>
        <begin position="19"/>
        <end position="44"/>
    </location>
</feature>
<dbReference type="PANTHER" id="PTHR15127:SF32">
    <property type="entry name" value="HEAVYWEIGHT, ISOFORM A"/>
    <property type="match status" value="1"/>
</dbReference>
<feature type="region of interest" description="Disordered" evidence="3">
    <location>
        <begin position="245"/>
        <end position="325"/>
    </location>
</feature>
<keyword evidence="6" id="KW-1185">Reference proteome</keyword>
<dbReference type="Pfam" id="PF00017">
    <property type="entry name" value="SH2"/>
    <property type="match status" value="1"/>
</dbReference>
<dbReference type="PRINTS" id="PR00401">
    <property type="entry name" value="SH2DOMAIN"/>
</dbReference>
<accession>A0ABQ9EGS7</accession>